<organism evidence="2 3">
    <name type="scientific">Halteria grandinella</name>
    <dbReference type="NCBI Taxonomy" id="5974"/>
    <lineage>
        <taxon>Eukaryota</taxon>
        <taxon>Sar</taxon>
        <taxon>Alveolata</taxon>
        <taxon>Ciliophora</taxon>
        <taxon>Intramacronucleata</taxon>
        <taxon>Spirotrichea</taxon>
        <taxon>Stichotrichia</taxon>
        <taxon>Sporadotrichida</taxon>
        <taxon>Halteriidae</taxon>
        <taxon>Halteria</taxon>
    </lineage>
</organism>
<gene>
    <name evidence="2" type="ORF">FGO68_gene10742</name>
</gene>
<proteinExistence type="predicted"/>
<keyword evidence="3" id="KW-1185">Reference proteome</keyword>
<sequence length="104" mass="11887">MNNIKQIIMEEINYEFIAAVISFQNQVNDKLFIISSVVPQYLSPPRQHTYSSPPPWPAHRCPTLLSAYSHQQMSSPNASTSPRTRPYMIRFRYSPPPSHQTGPA</sequence>
<accession>A0A8J8P1H0</accession>
<evidence type="ECO:0000313" key="3">
    <source>
        <dbReference type="Proteomes" id="UP000785679"/>
    </source>
</evidence>
<dbReference type="Proteomes" id="UP000785679">
    <property type="component" value="Unassembled WGS sequence"/>
</dbReference>
<dbReference type="AlphaFoldDB" id="A0A8J8P1H0"/>
<evidence type="ECO:0000313" key="2">
    <source>
        <dbReference type="EMBL" id="TNV86197.1"/>
    </source>
</evidence>
<evidence type="ECO:0000256" key="1">
    <source>
        <dbReference type="SAM" id="MobiDB-lite"/>
    </source>
</evidence>
<reference evidence="2" key="1">
    <citation type="submission" date="2019-06" db="EMBL/GenBank/DDBJ databases">
        <authorList>
            <person name="Zheng W."/>
        </authorList>
    </citation>
    <scope>NUCLEOTIDE SEQUENCE</scope>
    <source>
        <strain evidence="2">QDHG01</strain>
    </source>
</reference>
<comment type="caution">
    <text evidence="2">The sequence shown here is derived from an EMBL/GenBank/DDBJ whole genome shotgun (WGS) entry which is preliminary data.</text>
</comment>
<name>A0A8J8P1H0_HALGN</name>
<feature type="compositionally biased region" description="Polar residues" evidence="1">
    <location>
        <begin position="69"/>
        <end position="83"/>
    </location>
</feature>
<feature type="region of interest" description="Disordered" evidence="1">
    <location>
        <begin position="69"/>
        <end position="104"/>
    </location>
</feature>
<dbReference type="EMBL" id="RRYP01001247">
    <property type="protein sequence ID" value="TNV86197.1"/>
    <property type="molecule type" value="Genomic_DNA"/>
</dbReference>
<protein>
    <submittedName>
        <fullName evidence="2">Uncharacterized protein</fullName>
    </submittedName>
</protein>